<feature type="coiled-coil region" evidence="3">
    <location>
        <begin position="137"/>
        <end position="164"/>
    </location>
</feature>
<dbReference type="PROSITE" id="PS50110">
    <property type="entry name" value="RESPONSE_REGULATORY"/>
    <property type="match status" value="1"/>
</dbReference>
<evidence type="ECO:0000313" key="5">
    <source>
        <dbReference type="EMBL" id="AGT09759.1"/>
    </source>
</evidence>
<keyword evidence="6" id="KW-1185">Reference proteome</keyword>
<proteinExistence type="predicted"/>
<name>S5XQT5_PARAH</name>
<dbReference type="Gene3D" id="3.60.40.10">
    <property type="entry name" value="PPM-type phosphatase domain"/>
    <property type="match status" value="1"/>
</dbReference>
<dbReference type="InterPro" id="IPR001932">
    <property type="entry name" value="PPM-type_phosphatase-like_dom"/>
</dbReference>
<dbReference type="SUPFAM" id="SSF81606">
    <property type="entry name" value="PP2C-like"/>
    <property type="match status" value="1"/>
</dbReference>
<sequence length="426" mass="46202">MSRTNRTPARASPPPPSRLVLLADTSTGQRRMLAVQLLRANYRVAEAASLEEAKAVLTCCDPDIVISDWYLAGGSGLDLCRELRGSGRTSYSFFILLTSKSTKEDLAAGLQAGADEFLTKPISGAELFARLSVAERILTMEARLRRTNTELQQAVDRLNDAQTAMNLDLRDARVLQQRLIRERTGQFGDFHISLLLRPAGHIGGDMVGFFPINGRRIGAYALDVSGHGVTAALLTARLAAQLSDASDQNLALRMSEYGLYDACAPIELMTLLNRQMLDELRTDAYYTMAYADLDYLTGQVRLVQAGHPHPVVQRADGRIERIGRGGLPVGVVKDAQFEEICLHLAPGDRLLLASDGITDCENPAGQPLGDEGLTAILRTNARVHGPGFLESLSWSLSNYINSSRVDDMSAVLIERALPGSAAPAVS</sequence>
<keyword evidence="1" id="KW-0378">Hydrolase</keyword>
<dbReference type="PATRIC" id="fig|1367847.3.peg.2705"/>
<reference evidence="5 6" key="1">
    <citation type="journal article" date="2014" name="BMC Genomics">
        <title>Architecture and functions of a multipartite genome of the methylotrophic bacterium Paracoccus aminophilus JCM 7686, containing primary and secondary chromids.</title>
        <authorList>
            <person name="Dziewit L."/>
            <person name="Czarnecki J."/>
            <person name="Wibberg D."/>
            <person name="Radlinska M."/>
            <person name="Mrozek P."/>
            <person name="Szymczak M."/>
            <person name="Schluter A."/>
            <person name="Puhler A."/>
            <person name="Bartosik D."/>
        </authorList>
    </citation>
    <scope>NUCLEOTIDE SEQUENCE [LARGE SCALE GENOMIC DNA]</scope>
    <source>
        <strain evidence="5">JCM 7686</strain>
    </source>
</reference>
<dbReference type="InterPro" id="IPR052016">
    <property type="entry name" value="Bact_Sigma-Reg"/>
</dbReference>
<protein>
    <submittedName>
        <fullName evidence="5">Response regulator receiver protein</fullName>
    </submittedName>
</protein>
<dbReference type="PANTHER" id="PTHR43156:SF2">
    <property type="entry name" value="STAGE II SPORULATION PROTEIN E"/>
    <property type="match status" value="1"/>
</dbReference>
<dbReference type="EMBL" id="CP006650">
    <property type="protein sequence ID" value="AGT09759.1"/>
    <property type="molecule type" value="Genomic_DNA"/>
</dbReference>
<dbReference type="InterPro" id="IPR036457">
    <property type="entry name" value="PPM-type-like_dom_sf"/>
</dbReference>
<dbReference type="Gene3D" id="3.40.50.2300">
    <property type="match status" value="1"/>
</dbReference>
<keyword evidence="2" id="KW-0597">Phosphoprotein</keyword>
<dbReference type="SMART" id="SM00448">
    <property type="entry name" value="REC"/>
    <property type="match status" value="1"/>
</dbReference>
<dbReference type="GO" id="GO:0016791">
    <property type="term" value="F:phosphatase activity"/>
    <property type="evidence" value="ECO:0007669"/>
    <property type="project" value="TreeGrafter"/>
</dbReference>
<feature type="modified residue" description="4-aspartylphosphate" evidence="2">
    <location>
        <position position="68"/>
    </location>
</feature>
<evidence type="ECO:0000256" key="2">
    <source>
        <dbReference type="PROSITE-ProRule" id="PRU00169"/>
    </source>
</evidence>
<dbReference type="STRING" id="1367847.JCM7686_2703"/>
<evidence type="ECO:0000259" key="4">
    <source>
        <dbReference type="PROSITE" id="PS50110"/>
    </source>
</evidence>
<dbReference type="OrthoDB" id="9811749at2"/>
<dbReference type="SUPFAM" id="SSF52172">
    <property type="entry name" value="CheY-like"/>
    <property type="match status" value="1"/>
</dbReference>
<dbReference type="AlphaFoldDB" id="S5XQT5"/>
<dbReference type="SMART" id="SM00331">
    <property type="entry name" value="PP2C_SIG"/>
    <property type="match status" value="1"/>
</dbReference>
<dbReference type="Pfam" id="PF00072">
    <property type="entry name" value="Response_reg"/>
    <property type="match status" value="1"/>
</dbReference>
<dbReference type="InterPro" id="IPR011006">
    <property type="entry name" value="CheY-like_superfamily"/>
</dbReference>
<organism evidence="5 6">
    <name type="scientific">Paracoccus aminophilus JCM 7686</name>
    <dbReference type="NCBI Taxonomy" id="1367847"/>
    <lineage>
        <taxon>Bacteria</taxon>
        <taxon>Pseudomonadati</taxon>
        <taxon>Pseudomonadota</taxon>
        <taxon>Alphaproteobacteria</taxon>
        <taxon>Rhodobacterales</taxon>
        <taxon>Paracoccaceae</taxon>
        <taxon>Paracoccus</taxon>
    </lineage>
</organism>
<gene>
    <name evidence="5" type="ORF">JCM7686_2703</name>
</gene>
<dbReference type="eggNOG" id="COG3706">
    <property type="taxonomic scope" value="Bacteria"/>
</dbReference>
<dbReference type="HOGENOM" id="CLU_000445_43_7_5"/>
<feature type="domain" description="Response regulatory" evidence="4">
    <location>
        <begin position="19"/>
        <end position="135"/>
    </location>
</feature>
<dbReference type="KEGG" id="pami:JCM7686_2703"/>
<dbReference type="Pfam" id="PF07228">
    <property type="entry name" value="SpoIIE"/>
    <property type="match status" value="1"/>
</dbReference>
<dbReference type="InterPro" id="IPR001789">
    <property type="entry name" value="Sig_transdc_resp-reg_receiver"/>
</dbReference>
<dbReference type="GO" id="GO:0000160">
    <property type="term" value="P:phosphorelay signal transduction system"/>
    <property type="evidence" value="ECO:0007669"/>
    <property type="project" value="InterPro"/>
</dbReference>
<dbReference type="PANTHER" id="PTHR43156">
    <property type="entry name" value="STAGE II SPORULATION PROTEIN E-RELATED"/>
    <property type="match status" value="1"/>
</dbReference>
<dbReference type="eggNOG" id="COG2208">
    <property type="taxonomic scope" value="Bacteria"/>
</dbReference>
<accession>S5XQT5</accession>
<evidence type="ECO:0000313" key="6">
    <source>
        <dbReference type="Proteomes" id="UP000015480"/>
    </source>
</evidence>
<dbReference type="Proteomes" id="UP000015480">
    <property type="component" value="Chromosome"/>
</dbReference>
<evidence type="ECO:0000256" key="3">
    <source>
        <dbReference type="SAM" id="Coils"/>
    </source>
</evidence>
<evidence type="ECO:0000256" key="1">
    <source>
        <dbReference type="ARBA" id="ARBA00022801"/>
    </source>
</evidence>
<keyword evidence="3" id="KW-0175">Coiled coil</keyword>